<dbReference type="Proteomes" id="UP001215598">
    <property type="component" value="Unassembled WGS sequence"/>
</dbReference>
<organism evidence="1 2">
    <name type="scientific">Mycena metata</name>
    <dbReference type="NCBI Taxonomy" id="1033252"/>
    <lineage>
        <taxon>Eukaryota</taxon>
        <taxon>Fungi</taxon>
        <taxon>Dikarya</taxon>
        <taxon>Basidiomycota</taxon>
        <taxon>Agaricomycotina</taxon>
        <taxon>Agaricomycetes</taxon>
        <taxon>Agaricomycetidae</taxon>
        <taxon>Agaricales</taxon>
        <taxon>Marasmiineae</taxon>
        <taxon>Mycenaceae</taxon>
        <taxon>Mycena</taxon>
    </lineage>
</organism>
<name>A0AAD7DMI0_9AGAR</name>
<dbReference type="Gene3D" id="1.25.40.10">
    <property type="entry name" value="Tetratricopeptide repeat domain"/>
    <property type="match status" value="1"/>
</dbReference>
<protein>
    <submittedName>
        <fullName evidence="1">Uncharacterized protein</fullName>
    </submittedName>
</protein>
<dbReference type="AlphaFoldDB" id="A0AAD7DMI0"/>
<dbReference type="InterPro" id="IPR011990">
    <property type="entry name" value="TPR-like_helical_dom_sf"/>
</dbReference>
<comment type="caution">
    <text evidence="1">The sequence shown here is derived from an EMBL/GenBank/DDBJ whole genome shotgun (WGS) entry which is preliminary data.</text>
</comment>
<dbReference type="SUPFAM" id="SSF48452">
    <property type="entry name" value="TPR-like"/>
    <property type="match status" value="1"/>
</dbReference>
<evidence type="ECO:0000313" key="1">
    <source>
        <dbReference type="EMBL" id="KAJ7693750.1"/>
    </source>
</evidence>
<evidence type="ECO:0000313" key="2">
    <source>
        <dbReference type="Proteomes" id="UP001215598"/>
    </source>
</evidence>
<gene>
    <name evidence="1" type="ORF">B0H16DRAFT_1485994</name>
</gene>
<reference evidence="1" key="1">
    <citation type="submission" date="2023-03" db="EMBL/GenBank/DDBJ databases">
        <title>Massive genome expansion in bonnet fungi (Mycena s.s.) driven by repeated elements and novel gene families across ecological guilds.</title>
        <authorList>
            <consortium name="Lawrence Berkeley National Laboratory"/>
            <person name="Harder C.B."/>
            <person name="Miyauchi S."/>
            <person name="Viragh M."/>
            <person name="Kuo A."/>
            <person name="Thoen E."/>
            <person name="Andreopoulos B."/>
            <person name="Lu D."/>
            <person name="Skrede I."/>
            <person name="Drula E."/>
            <person name="Henrissat B."/>
            <person name="Morin E."/>
            <person name="Kohler A."/>
            <person name="Barry K."/>
            <person name="LaButti K."/>
            <person name="Morin E."/>
            <person name="Salamov A."/>
            <person name="Lipzen A."/>
            <person name="Mereny Z."/>
            <person name="Hegedus B."/>
            <person name="Baldrian P."/>
            <person name="Stursova M."/>
            <person name="Weitz H."/>
            <person name="Taylor A."/>
            <person name="Grigoriev I.V."/>
            <person name="Nagy L.G."/>
            <person name="Martin F."/>
            <person name="Kauserud H."/>
        </authorList>
    </citation>
    <scope>NUCLEOTIDE SEQUENCE</scope>
    <source>
        <strain evidence="1">CBHHK182m</strain>
    </source>
</reference>
<accession>A0AAD7DMI0</accession>
<sequence length="289" mass="33167">MNEKESQDLLSLLSILPDGLSDAELKQSKFEVQNILDCKRALVRIALAYIDDHKQLKVLVPIKEYMQKFLPPADRMIRPLFKDFREVLQMYTSDQGKPSATLYVERLTSNYTNIQNTILSRLHPGHPDLTDSIYCTADFNKFSAAIGKGMVPLMDKVITLLPHSRNSEVKAYFTINFLGAYLSSDCEAMIDQTLEHFNDFSDPDLKCHFYIALAHYYYLKHDIPTSLKYSQMALSLAKSHGNMRGQFNALYRLFVVKYNAGDYITGLAYAQEMQRLENIFGDLFREARG</sequence>
<dbReference type="EMBL" id="JARKIB010000717">
    <property type="protein sequence ID" value="KAJ7693750.1"/>
    <property type="molecule type" value="Genomic_DNA"/>
</dbReference>
<proteinExistence type="predicted"/>
<keyword evidence="2" id="KW-1185">Reference proteome</keyword>